<evidence type="ECO:0000313" key="1">
    <source>
        <dbReference type="EMBL" id="KAI4297696.1"/>
    </source>
</evidence>
<name>A0ACB9KKF7_BAUVA</name>
<reference evidence="1 2" key="1">
    <citation type="journal article" date="2022" name="DNA Res.">
        <title>Chromosomal-level genome assembly of the orchid tree Bauhinia variegata (Leguminosae; Cercidoideae) supports the allotetraploid origin hypothesis of Bauhinia.</title>
        <authorList>
            <person name="Zhong Y."/>
            <person name="Chen Y."/>
            <person name="Zheng D."/>
            <person name="Pang J."/>
            <person name="Liu Y."/>
            <person name="Luo S."/>
            <person name="Meng S."/>
            <person name="Qian L."/>
            <person name="Wei D."/>
            <person name="Dai S."/>
            <person name="Zhou R."/>
        </authorList>
    </citation>
    <scope>NUCLEOTIDE SEQUENCE [LARGE SCALE GENOMIC DNA]</scope>
    <source>
        <strain evidence="1">BV-YZ2020</strain>
    </source>
</reference>
<comment type="caution">
    <text evidence="1">The sequence shown here is derived from an EMBL/GenBank/DDBJ whole genome shotgun (WGS) entry which is preliminary data.</text>
</comment>
<dbReference type="Proteomes" id="UP000828941">
    <property type="component" value="Chromosome 14"/>
</dbReference>
<keyword evidence="2" id="KW-1185">Reference proteome</keyword>
<evidence type="ECO:0000313" key="2">
    <source>
        <dbReference type="Proteomes" id="UP000828941"/>
    </source>
</evidence>
<gene>
    <name evidence="1" type="ORF">L6164_037574</name>
</gene>
<sequence>MGAKLTRTKMKMIPSITPAIRAISLRIIGSLMAMLLLLWTIHYGYEAATEARRSGQWTSQVGALIMLFGFLLSALGLPIIADLFLRLSDELRYPEETDINHGRNQGSFPV</sequence>
<protein>
    <submittedName>
        <fullName evidence="1">Uncharacterized protein</fullName>
    </submittedName>
</protein>
<dbReference type="EMBL" id="CM039439">
    <property type="protein sequence ID" value="KAI4297696.1"/>
    <property type="molecule type" value="Genomic_DNA"/>
</dbReference>
<proteinExistence type="predicted"/>
<accession>A0ACB9KKF7</accession>
<organism evidence="1 2">
    <name type="scientific">Bauhinia variegata</name>
    <name type="common">Purple orchid tree</name>
    <name type="synonym">Phanera variegata</name>
    <dbReference type="NCBI Taxonomy" id="167791"/>
    <lineage>
        <taxon>Eukaryota</taxon>
        <taxon>Viridiplantae</taxon>
        <taxon>Streptophyta</taxon>
        <taxon>Embryophyta</taxon>
        <taxon>Tracheophyta</taxon>
        <taxon>Spermatophyta</taxon>
        <taxon>Magnoliopsida</taxon>
        <taxon>eudicotyledons</taxon>
        <taxon>Gunneridae</taxon>
        <taxon>Pentapetalae</taxon>
        <taxon>rosids</taxon>
        <taxon>fabids</taxon>
        <taxon>Fabales</taxon>
        <taxon>Fabaceae</taxon>
        <taxon>Cercidoideae</taxon>
        <taxon>Cercideae</taxon>
        <taxon>Bauhiniinae</taxon>
        <taxon>Bauhinia</taxon>
    </lineage>
</organism>